<dbReference type="GO" id="GO:0043001">
    <property type="term" value="P:Golgi to plasma membrane protein transport"/>
    <property type="evidence" value="ECO:0007669"/>
    <property type="project" value="TreeGrafter"/>
</dbReference>
<gene>
    <name evidence="8" type="ORF">TTHERM_00039210</name>
</gene>
<dbReference type="InterPro" id="IPR039812">
    <property type="entry name" value="Vesicle-fus_ATPase"/>
</dbReference>
<dbReference type="PANTHER" id="PTHR23078:SF3">
    <property type="entry name" value="VESICLE-FUSING ATPASE"/>
    <property type="match status" value="1"/>
</dbReference>
<keyword evidence="3 6" id="KW-0547">Nucleotide-binding</keyword>
<dbReference type="EC" id="3.6.4.6" evidence="6"/>
<dbReference type="EMBL" id="GG662720">
    <property type="protein sequence ID" value="EAR86362.1"/>
    <property type="molecule type" value="Genomic_DNA"/>
</dbReference>
<dbReference type="SUPFAM" id="SSF52540">
    <property type="entry name" value="P-loop containing nucleoside triphosphate hydrolases"/>
    <property type="match status" value="2"/>
</dbReference>
<dbReference type="CDD" id="cd00009">
    <property type="entry name" value="AAA"/>
    <property type="match status" value="1"/>
</dbReference>
<dbReference type="InterPro" id="IPR003960">
    <property type="entry name" value="ATPase_AAA_CS"/>
</dbReference>
<dbReference type="PROSITE" id="PS00674">
    <property type="entry name" value="AAA"/>
    <property type="match status" value="1"/>
</dbReference>
<reference evidence="9" key="1">
    <citation type="journal article" date="2006" name="PLoS Biol.">
        <title>Macronuclear genome sequence of the ciliate Tetrahymena thermophila, a model eukaryote.</title>
        <authorList>
            <person name="Eisen J.A."/>
            <person name="Coyne R.S."/>
            <person name="Wu M."/>
            <person name="Wu D."/>
            <person name="Thiagarajan M."/>
            <person name="Wortman J.R."/>
            <person name="Badger J.H."/>
            <person name="Ren Q."/>
            <person name="Amedeo P."/>
            <person name="Jones K.M."/>
            <person name="Tallon L.J."/>
            <person name="Delcher A.L."/>
            <person name="Salzberg S.L."/>
            <person name="Silva J.C."/>
            <person name="Haas B.J."/>
            <person name="Majoros W.H."/>
            <person name="Farzad M."/>
            <person name="Carlton J.M."/>
            <person name="Smith R.K. Jr."/>
            <person name="Garg J."/>
            <person name="Pearlman R.E."/>
            <person name="Karrer K.M."/>
            <person name="Sun L."/>
            <person name="Manning G."/>
            <person name="Elde N.C."/>
            <person name="Turkewitz A.P."/>
            <person name="Asai D.J."/>
            <person name="Wilkes D.E."/>
            <person name="Wang Y."/>
            <person name="Cai H."/>
            <person name="Collins K."/>
            <person name="Stewart B.A."/>
            <person name="Lee S.R."/>
            <person name="Wilamowska K."/>
            <person name="Weinberg Z."/>
            <person name="Ruzzo W.L."/>
            <person name="Wloga D."/>
            <person name="Gaertig J."/>
            <person name="Frankel J."/>
            <person name="Tsao C.-C."/>
            <person name="Gorovsky M.A."/>
            <person name="Keeling P.J."/>
            <person name="Waller R.F."/>
            <person name="Patron N.J."/>
            <person name="Cherry J.M."/>
            <person name="Stover N.A."/>
            <person name="Krieger C.J."/>
            <person name="del Toro C."/>
            <person name="Ryder H.F."/>
            <person name="Williamson S.C."/>
            <person name="Barbeau R.A."/>
            <person name="Hamilton E.P."/>
            <person name="Orias E."/>
        </authorList>
    </citation>
    <scope>NUCLEOTIDE SEQUENCE [LARGE SCALE GENOMIC DNA]</scope>
    <source>
        <strain evidence="9">SB210</strain>
    </source>
</reference>
<dbReference type="Pfam" id="PF17862">
    <property type="entry name" value="AAA_lid_3"/>
    <property type="match status" value="1"/>
</dbReference>
<evidence type="ECO:0000256" key="1">
    <source>
        <dbReference type="ARBA" id="ARBA00006914"/>
    </source>
</evidence>
<dbReference type="Gene3D" id="2.40.40.20">
    <property type="match status" value="1"/>
</dbReference>
<evidence type="ECO:0000256" key="3">
    <source>
        <dbReference type="ARBA" id="ARBA00022741"/>
    </source>
</evidence>
<dbReference type="InParanoid" id="Q22LZ8"/>
<protein>
    <recommendedName>
        <fullName evidence="6">Vesicle-fusing ATPase</fullName>
        <ecNumber evidence="6">3.6.4.6</ecNumber>
    </recommendedName>
</protein>
<dbReference type="InterPro" id="IPR027417">
    <property type="entry name" value="P-loop_NTPase"/>
</dbReference>
<name>Q22LZ8_TETTS</name>
<dbReference type="GO" id="GO:0006891">
    <property type="term" value="P:intra-Golgi vesicle-mediated transport"/>
    <property type="evidence" value="ECO:0007669"/>
    <property type="project" value="TreeGrafter"/>
</dbReference>
<comment type="similarity">
    <text evidence="1 6">Belongs to the AAA ATPase family.</text>
</comment>
<accession>Q22LZ8</accession>
<dbReference type="GO" id="GO:0046872">
    <property type="term" value="F:metal ion binding"/>
    <property type="evidence" value="ECO:0007669"/>
    <property type="project" value="UniProtKB-UniRule"/>
</dbReference>
<comment type="function">
    <text evidence="6">Required for vesicle-mediated transport. Catalyzes the fusion of transport vesicles within the Golgi cisternae. Is also required for transport from the endoplasmic reticulum to the Golgi stack. Seems to function as a fusion protein required for the delivery of cargo proteins to all compartments of the Golgi stack independent of vesicle origin.</text>
</comment>
<organism evidence="8 9">
    <name type="scientific">Tetrahymena thermophila (strain SB210)</name>
    <dbReference type="NCBI Taxonomy" id="312017"/>
    <lineage>
        <taxon>Eukaryota</taxon>
        <taxon>Sar</taxon>
        <taxon>Alveolata</taxon>
        <taxon>Ciliophora</taxon>
        <taxon>Intramacronucleata</taxon>
        <taxon>Oligohymenophorea</taxon>
        <taxon>Hymenostomatida</taxon>
        <taxon>Tetrahymenina</taxon>
        <taxon>Tetrahymenidae</taxon>
        <taxon>Tetrahymena</taxon>
    </lineage>
</organism>
<evidence type="ECO:0000256" key="5">
    <source>
        <dbReference type="ARBA" id="ARBA00022927"/>
    </source>
</evidence>
<dbReference type="InterPro" id="IPR041569">
    <property type="entry name" value="AAA_lid_3"/>
</dbReference>
<evidence type="ECO:0000313" key="8">
    <source>
        <dbReference type="EMBL" id="EAR86362.1"/>
    </source>
</evidence>
<dbReference type="InterPro" id="IPR003959">
    <property type="entry name" value="ATPase_AAA_core"/>
</dbReference>
<keyword evidence="2 6" id="KW-0813">Transport</keyword>
<dbReference type="HOGENOM" id="CLU_008037_2_0_1"/>
<keyword evidence="4 6" id="KW-0067">ATP-binding</keyword>
<evidence type="ECO:0000256" key="2">
    <source>
        <dbReference type="ARBA" id="ARBA00022448"/>
    </source>
</evidence>
<dbReference type="SUPFAM" id="SSF54585">
    <property type="entry name" value="Cdc48 domain 2-like"/>
    <property type="match status" value="1"/>
</dbReference>
<keyword evidence="6" id="KW-0963">Cytoplasm</keyword>
<sequence length="741" mass="83648">MQPNRQQSLAQINNLKVAKFSDTERGYSGKVFSSPKVFRYFLSTQGTQGPVYVKINGFVFMLDQSDQFGDDQVALNQIQRAVLKIGNTDLITLTQYIPPLDAEYRLISLELEITPFEQRTQTFEIDDEELADQVKQKHVNQFFSFDHTIIFVYRERLFRLRCTNFNFMDLGVKAKQVRLLEGMLNGDTSITFTVKTIDLKLKSVGFKTVSIIDPKFKFEDLGVGGLDQELADIFRKAFASRRFPPAVLQKYGIKHAKGLLLYGPPGCGKTLIAKKLAGVLNSVKPKIVNGPSILSEFIGKAEENIRNLFADARKDEIEKGDSSPLHVIIFDEMDAICRKRGSSSSTSAEVGDKIVNQLLTMIDGPESLNNILVIGMTNMKELIDPAILRAGRFEYHVEIGLPDDKGRLDILKIHTATMFKNGTIDPNINLEEIVRDTKNYTGADIEQLVKVALSYSIGKMQDLMDFSKPIDPKNLPLVTMEDFKKAIQEVKPLFGVDEQFQVYKSNKLINYGEAYERISKQMIQSIDYVKTSENSLIHSILIEGSIGTGKTAIAAAFALKSDITYVKILTPGDFLGLNDYAKVNLLATTFRMAYRAKQAIIVLDELERIIEYIDEGPRFSNTILQSLLVLIKKIPDKEFCKLLVIGTTSQANSLKKLQLVGGCFNIILKVNPLNQNEIQNVFSACGISPQIAQRFEDKKVPIKKLLMIIDMARKQNKYPREAEIMDCFNSLESTEYEYEYY</sequence>
<feature type="domain" description="AAA+ ATPase" evidence="7">
    <location>
        <begin position="536"/>
        <end position="674"/>
    </location>
</feature>
<dbReference type="SMART" id="SM00382">
    <property type="entry name" value="AAA"/>
    <property type="match status" value="2"/>
</dbReference>
<dbReference type="InterPro" id="IPR003593">
    <property type="entry name" value="AAA+_ATPase"/>
</dbReference>
<dbReference type="FunFam" id="1.10.8.60:FF:000115">
    <property type="entry name" value="N-ethylmaleimide-sensitive fusion protein, putative"/>
    <property type="match status" value="1"/>
</dbReference>
<dbReference type="OrthoDB" id="9982946at2759"/>
<dbReference type="GeneID" id="7841434"/>
<dbReference type="Gene3D" id="1.10.8.60">
    <property type="match status" value="1"/>
</dbReference>
<evidence type="ECO:0000256" key="6">
    <source>
        <dbReference type="RuleBase" id="RU367045"/>
    </source>
</evidence>
<evidence type="ECO:0000259" key="7">
    <source>
        <dbReference type="SMART" id="SM00382"/>
    </source>
</evidence>
<keyword evidence="6" id="KW-0460">Magnesium</keyword>
<keyword evidence="6" id="KW-0479">Metal-binding</keyword>
<keyword evidence="5 6" id="KW-0653">Protein transport</keyword>
<comment type="catalytic activity">
    <reaction evidence="6">
        <text>ATP + H2O = ADP + phosphate + H(+)</text>
        <dbReference type="Rhea" id="RHEA:13065"/>
        <dbReference type="ChEBI" id="CHEBI:15377"/>
        <dbReference type="ChEBI" id="CHEBI:15378"/>
        <dbReference type="ChEBI" id="CHEBI:30616"/>
        <dbReference type="ChEBI" id="CHEBI:43474"/>
        <dbReference type="ChEBI" id="CHEBI:456216"/>
        <dbReference type="EC" id="3.6.4.6"/>
    </reaction>
</comment>
<dbReference type="Proteomes" id="UP000009168">
    <property type="component" value="Unassembled WGS sequence"/>
</dbReference>
<dbReference type="InterPro" id="IPR029067">
    <property type="entry name" value="CDC48_domain_2-like_sf"/>
</dbReference>
<keyword evidence="6" id="KW-0378">Hydrolase</keyword>
<dbReference type="Gene3D" id="3.40.50.300">
    <property type="entry name" value="P-loop containing nucleotide triphosphate hydrolases"/>
    <property type="match status" value="2"/>
</dbReference>
<dbReference type="OMA" id="VINWGTP"/>
<evidence type="ECO:0000313" key="9">
    <source>
        <dbReference type="Proteomes" id="UP000009168"/>
    </source>
</evidence>
<keyword evidence="9" id="KW-1185">Reference proteome</keyword>
<feature type="domain" description="AAA+ ATPase" evidence="7">
    <location>
        <begin position="255"/>
        <end position="403"/>
    </location>
</feature>
<dbReference type="GO" id="GO:0005795">
    <property type="term" value="C:Golgi stack"/>
    <property type="evidence" value="ECO:0007669"/>
    <property type="project" value="TreeGrafter"/>
</dbReference>
<comment type="subcellular location">
    <subcellularLocation>
        <location evidence="6">Cytoplasm</location>
    </subcellularLocation>
</comment>
<dbReference type="GO" id="GO:0005524">
    <property type="term" value="F:ATP binding"/>
    <property type="evidence" value="ECO:0007669"/>
    <property type="project" value="UniProtKB-UniRule"/>
</dbReference>
<dbReference type="Gene3D" id="3.10.330.10">
    <property type="match status" value="1"/>
</dbReference>
<dbReference type="GO" id="GO:0016887">
    <property type="term" value="F:ATP hydrolysis activity"/>
    <property type="evidence" value="ECO:0007669"/>
    <property type="project" value="InterPro"/>
</dbReference>
<dbReference type="PANTHER" id="PTHR23078">
    <property type="entry name" value="VESICULAR-FUSION PROTEIN NSF"/>
    <property type="match status" value="1"/>
</dbReference>
<dbReference type="Pfam" id="PF00004">
    <property type="entry name" value="AAA"/>
    <property type="match status" value="2"/>
</dbReference>
<proteinExistence type="inferred from homology"/>
<dbReference type="eggNOG" id="KOG0741">
    <property type="taxonomic scope" value="Eukaryota"/>
</dbReference>
<dbReference type="FunFam" id="3.40.50.300:FF:000166">
    <property type="entry name" value="vesicle-fusing ATPase isoform X1"/>
    <property type="match status" value="1"/>
</dbReference>
<evidence type="ECO:0000256" key="4">
    <source>
        <dbReference type="ARBA" id="ARBA00022840"/>
    </source>
</evidence>
<comment type="cofactor">
    <cofactor evidence="6">
        <name>Mg(2+)</name>
        <dbReference type="ChEBI" id="CHEBI:18420"/>
    </cofactor>
    <text evidence="6">Binds 1 Mg(2+) ion per subunit.</text>
</comment>
<dbReference type="GO" id="GO:0035494">
    <property type="term" value="P:SNARE complex disassembly"/>
    <property type="evidence" value="ECO:0007669"/>
    <property type="project" value="InterPro"/>
</dbReference>
<dbReference type="AlphaFoldDB" id="Q22LZ8"/>
<dbReference type="FunCoup" id="Q22LZ8">
    <property type="interactions" value="225"/>
</dbReference>
<keyword evidence="6" id="KW-0931">ER-Golgi transport</keyword>
<dbReference type="KEGG" id="tet:TTHERM_00039210"/>
<dbReference type="FunFam" id="3.40.50.300:FF:000154">
    <property type="entry name" value="Vesicle-fusing ATPase 1"/>
    <property type="match status" value="1"/>
</dbReference>
<dbReference type="RefSeq" id="XP_977222.1">
    <property type="nucleotide sequence ID" value="XM_972129.3"/>
</dbReference>
<dbReference type="STRING" id="312017.Q22LZ8"/>